<dbReference type="RefSeq" id="WP_014159141.1">
    <property type="nucleotide sequence ID" value="NC_016147.2"/>
</dbReference>
<dbReference type="eggNOG" id="COG2929">
    <property type="taxonomic scope" value="Bacteria"/>
</dbReference>
<evidence type="ECO:0000313" key="3">
    <source>
        <dbReference type="Proteomes" id="UP000005870"/>
    </source>
</evidence>
<evidence type="ECO:0000313" key="2">
    <source>
        <dbReference type="EMBL" id="AER54963.1"/>
    </source>
</evidence>
<keyword evidence="1" id="KW-0812">Transmembrane</keyword>
<dbReference type="InterPro" id="IPR038573">
    <property type="entry name" value="BrnT_sf"/>
</dbReference>
<name>G7UU74_PSEUP</name>
<sequence length="89" mass="10402">MEIEFDPAKNERNIAERGISFDQASQFDFSTARIVEDTRHNYPERRFQALGLLADRLYMLVFAPIAGGIRVISLRKANKREVRRYEQTP</sequence>
<accession>G7UU74</accession>
<dbReference type="InterPro" id="IPR007460">
    <property type="entry name" value="BrnT_toxin"/>
</dbReference>
<keyword evidence="1" id="KW-0472">Membrane</keyword>
<dbReference type="Pfam" id="PF04365">
    <property type="entry name" value="BrnT_toxin"/>
    <property type="match status" value="1"/>
</dbReference>
<dbReference type="Proteomes" id="UP000005870">
    <property type="component" value="Chromosome"/>
</dbReference>
<feature type="transmembrane region" description="Helical" evidence="1">
    <location>
        <begin position="57"/>
        <end position="74"/>
    </location>
</feature>
<dbReference type="EMBL" id="CP003093">
    <property type="protein sequence ID" value="AER54963.1"/>
    <property type="molecule type" value="Genomic_DNA"/>
</dbReference>
<dbReference type="KEGG" id="psd:DSC_01550"/>
<dbReference type="HOGENOM" id="CLU_149290_2_2_6"/>
<gene>
    <name evidence="2" type="ordered locus">DSC_01550</name>
</gene>
<keyword evidence="3" id="KW-1185">Reference proteome</keyword>
<dbReference type="AlphaFoldDB" id="G7UU74"/>
<reference evidence="2 3" key="1">
    <citation type="journal article" date="2012" name="J. Bacteriol.">
        <title>Complete Genome Sequence of the BTEX-Degrading Bacterium Pseudoxanthomonas spadix BD-a59.</title>
        <authorList>
            <person name="Lee S.H."/>
            <person name="Jin H.M."/>
            <person name="Lee H.J."/>
            <person name="Kim J.M."/>
            <person name="Jeon C.O."/>
        </authorList>
    </citation>
    <scope>NUCLEOTIDE SEQUENCE [LARGE SCALE GENOMIC DNA]</scope>
    <source>
        <strain evidence="2 3">BD-a59</strain>
    </source>
</reference>
<proteinExistence type="predicted"/>
<dbReference type="STRING" id="1045855.DSC_01550"/>
<protein>
    <recommendedName>
        <fullName evidence="4">BrnT family toxin</fullName>
    </recommendedName>
</protein>
<keyword evidence="1" id="KW-1133">Transmembrane helix</keyword>
<dbReference type="Gene3D" id="3.10.450.530">
    <property type="entry name" value="Ribonuclease toxin, BrnT, of type II toxin-antitoxin system"/>
    <property type="match status" value="1"/>
</dbReference>
<dbReference type="OrthoDB" id="9802417at2"/>
<evidence type="ECO:0000256" key="1">
    <source>
        <dbReference type="SAM" id="Phobius"/>
    </source>
</evidence>
<organism evidence="2 3">
    <name type="scientific">Pseudoxanthomonas spadix (strain BD-a59)</name>
    <dbReference type="NCBI Taxonomy" id="1045855"/>
    <lineage>
        <taxon>Bacteria</taxon>
        <taxon>Pseudomonadati</taxon>
        <taxon>Pseudomonadota</taxon>
        <taxon>Gammaproteobacteria</taxon>
        <taxon>Lysobacterales</taxon>
        <taxon>Lysobacteraceae</taxon>
        <taxon>Pseudoxanthomonas</taxon>
    </lineage>
</organism>
<evidence type="ECO:0008006" key="4">
    <source>
        <dbReference type="Google" id="ProtNLM"/>
    </source>
</evidence>